<dbReference type="STRING" id="314283.MED297_12867"/>
<dbReference type="AlphaFoldDB" id="A4BEE5"/>
<dbReference type="RefSeq" id="WP_008042412.1">
    <property type="nucleotide sequence ID" value="NZ_CH724149.1"/>
</dbReference>
<reference evidence="8 9" key="1">
    <citation type="submission" date="2006-02" db="EMBL/GenBank/DDBJ databases">
        <authorList>
            <person name="Pinhassi J."/>
            <person name="Pedros-Alio C."/>
            <person name="Ferriera S."/>
            <person name="Johnson J."/>
            <person name="Kravitz S."/>
            <person name="Halpern A."/>
            <person name="Remington K."/>
            <person name="Beeson K."/>
            <person name="Tran B."/>
            <person name="Rogers Y.-H."/>
            <person name="Friedman R."/>
            <person name="Venter J.C."/>
        </authorList>
    </citation>
    <scope>NUCLEOTIDE SEQUENCE [LARGE SCALE GENOMIC DNA]</scope>
    <source>
        <strain evidence="8 9">MED297</strain>
    </source>
</reference>
<dbReference type="Proteomes" id="UP000005953">
    <property type="component" value="Unassembled WGS sequence"/>
</dbReference>
<protein>
    <recommendedName>
        <fullName evidence="4 6">dTDP-4-dehydrorhamnose reductase</fullName>
        <ecNumber evidence="3 6">1.1.1.133</ecNumber>
    </recommendedName>
</protein>
<evidence type="ECO:0000256" key="6">
    <source>
        <dbReference type="RuleBase" id="RU364082"/>
    </source>
</evidence>
<accession>A4BEE5</accession>
<evidence type="ECO:0000256" key="5">
    <source>
        <dbReference type="ARBA" id="ARBA00048200"/>
    </source>
</evidence>
<evidence type="ECO:0000256" key="4">
    <source>
        <dbReference type="ARBA" id="ARBA00017099"/>
    </source>
</evidence>
<dbReference type="Gene3D" id="3.40.50.720">
    <property type="entry name" value="NAD(P)-binding Rossmann-like Domain"/>
    <property type="match status" value="1"/>
</dbReference>
<dbReference type="InterPro" id="IPR036291">
    <property type="entry name" value="NAD(P)-bd_dom_sf"/>
</dbReference>
<evidence type="ECO:0000256" key="1">
    <source>
        <dbReference type="ARBA" id="ARBA00004781"/>
    </source>
</evidence>
<comment type="pathway">
    <text evidence="1 6">Carbohydrate biosynthesis; dTDP-L-rhamnose biosynthesis.</text>
</comment>
<evidence type="ECO:0000256" key="2">
    <source>
        <dbReference type="ARBA" id="ARBA00010944"/>
    </source>
</evidence>
<dbReference type="OrthoDB" id="9803892at2"/>
<comment type="similarity">
    <text evidence="2 6">Belongs to the dTDP-4-dehydrorhamnose reductase family.</text>
</comment>
<dbReference type="GO" id="GO:0009243">
    <property type="term" value="P:O antigen biosynthetic process"/>
    <property type="evidence" value="ECO:0007669"/>
    <property type="project" value="UniProtKB-UniPathway"/>
</dbReference>
<keyword evidence="6" id="KW-0521">NADP</keyword>
<evidence type="ECO:0000256" key="3">
    <source>
        <dbReference type="ARBA" id="ARBA00012929"/>
    </source>
</evidence>
<feature type="domain" description="RmlD-like substrate binding" evidence="7">
    <location>
        <begin position="10"/>
        <end position="294"/>
    </location>
</feature>
<dbReference type="InterPro" id="IPR029903">
    <property type="entry name" value="RmlD-like-bd"/>
</dbReference>
<gene>
    <name evidence="8" type="ORF">MED297_12867</name>
</gene>
<dbReference type="Pfam" id="PF04321">
    <property type="entry name" value="RmlD_sub_bind"/>
    <property type="match status" value="1"/>
</dbReference>
<keyword evidence="6" id="KW-0560">Oxidoreductase</keyword>
<dbReference type="UniPathway" id="UPA00281"/>
<keyword evidence="9" id="KW-1185">Reference proteome</keyword>
<name>A4BEE5_9GAMM</name>
<dbReference type="GO" id="GO:0008831">
    <property type="term" value="F:dTDP-4-dehydrorhamnose reductase activity"/>
    <property type="evidence" value="ECO:0007669"/>
    <property type="project" value="UniProtKB-EC"/>
</dbReference>
<dbReference type="PANTHER" id="PTHR10491">
    <property type="entry name" value="DTDP-4-DEHYDRORHAMNOSE REDUCTASE"/>
    <property type="match status" value="1"/>
</dbReference>
<dbReference type="GO" id="GO:0005829">
    <property type="term" value="C:cytosol"/>
    <property type="evidence" value="ECO:0007669"/>
    <property type="project" value="TreeGrafter"/>
</dbReference>
<proteinExistence type="inferred from homology"/>
<comment type="cofactor">
    <cofactor evidence="6">
        <name>Mg(2+)</name>
        <dbReference type="ChEBI" id="CHEBI:18420"/>
    </cofactor>
    <text evidence="6">Binds 1 Mg(2+) ion per monomer.</text>
</comment>
<dbReference type="EC" id="1.1.1.133" evidence="3 6"/>
<organism evidence="8 9">
    <name type="scientific">Reinekea blandensis MED297</name>
    <dbReference type="NCBI Taxonomy" id="314283"/>
    <lineage>
        <taxon>Bacteria</taxon>
        <taxon>Pseudomonadati</taxon>
        <taxon>Pseudomonadota</taxon>
        <taxon>Gammaproteobacteria</taxon>
        <taxon>Oceanospirillales</taxon>
        <taxon>Saccharospirillaceae</taxon>
        <taxon>Reinekea</taxon>
    </lineage>
</organism>
<comment type="function">
    <text evidence="6">Catalyzes the reduction of dTDP-6-deoxy-L-lyxo-4-hexulose to yield dTDP-L-rhamnose.</text>
</comment>
<evidence type="ECO:0000259" key="7">
    <source>
        <dbReference type="Pfam" id="PF04321"/>
    </source>
</evidence>
<evidence type="ECO:0000313" key="8">
    <source>
        <dbReference type="EMBL" id="EAR09623.1"/>
    </source>
</evidence>
<dbReference type="GO" id="GO:0019305">
    <property type="term" value="P:dTDP-rhamnose biosynthetic process"/>
    <property type="evidence" value="ECO:0007669"/>
    <property type="project" value="UniProtKB-UniPathway"/>
</dbReference>
<dbReference type="Gene3D" id="3.90.25.10">
    <property type="entry name" value="UDP-galactose 4-epimerase, domain 1"/>
    <property type="match status" value="1"/>
</dbReference>
<evidence type="ECO:0000313" key="9">
    <source>
        <dbReference type="Proteomes" id="UP000005953"/>
    </source>
</evidence>
<dbReference type="InterPro" id="IPR005913">
    <property type="entry name" value="dTDP_dehydrorham_reduct"/>
</dbReference>
<comment type="caution">
    <text evidence="8">The sequence shown here is derived from an EMBL/GenBank/DDBJ whole genome shotgun (WGS) entry which is preliminary data.</text>
</comment>
<comment type="catalytic activity">
    <reaction evidence="5 6">
        <text>dTDP-beta-L-rhamnose + NADP(+) = dTDP-4-dehydro-beta-L-rhamnose + NADPH + H(+)</text>
        <dbReference type="Rhea" id="RHEA:21796"/>
        <dbReference type="ChEBI" id="CHEBI:15378"/>
        <dbReference type="ChEBI" id="CHEBI:57510"/>
        <dbReference type="ChEBI" id="CHEBI:57783"/>
        <dbReference type="ChEBI" id="CHEBI:58349"/>
        <dbReference type="ChEBI" id="CHEBI:62830"/>
        <dbReference type="EC" id="1.1.1.133"/>
    </reaction>
</comment>
<dbReference type="UniPathway" id="UPA00124"/>
<dbReference type="SUPFAM" id="SSF51735">
    <property type="entry name" value="NAD(P)-binding Rossmann-fold domains"/>
    <property type="match status" value="1"/>
</dbReference>
<dbReference type="PANTHER" id="PTHR10491:SF4">
    <property type="entry name" value="METHIONINE ADENOSYLTRANSFERASE 2 SUBUNIT BETA"/>
    <property type="match status" value="1"/>
</dbReference>
<sequence length="302" mass="33511">MALNSSTLTFLILGADGQVGAALTAYLDSREIPYRAIATADALDPEKLRTILAAPANERFVANLLFEEPEHFSQSIDDTWQAAAALIAEDCGKDDDRQLLQLSSGRVFSGFSARGYHESDEPDAVSEVGQSFIRLEQQTMARCPDAVLLRVDWLFSESRNNFLNRLVDAAIHKEELCISTSMRGCPTDAHTVARVLVAMSEQIDCGVSKPDLSGVYHYADSDACSLYTFAKTVITVVKSMSEVRVETIGEVDTRPLVDGERQSENHELNCRKILSTFGIKQRPWRRSLQEVLKHRLSQSPVE</sequence>
<dbReference type="EMBL" id="AAOE01000009">
    <property type="protein sequence ID" value="EAR09623.1"/>
    <property type="molecule type" value="Genomic_DNA"/>
</dbReference>
<dbReference type="HOGENOM" id="CLU_045518_3_0_6"/>